<dbReference type="InterPro" id="IPR017907">
    <property type="entry name" value="Znf_RING_CS"/>
</dbReference>
<dbReference type="InterPro" id="IPR047153">
    <property type="entry name" value="TRIM45/56/19-like"/>
</dbReference>
<evidence type="ECO:0000256" key="4">
    <source>
        <dbReference type="ARBA" id="ARBA00022771"/>
    </source>
</evidence>
<protein>
    <submittedName>
        <fullName evidence="9">Uncharacterized protein</fullName>
    </submittedName>
</protein>
<dbReference type="PANTHER" id="PTHR25462">
    <property type="entry name" value="BONUS, ISOFORM C-RELATED"/>
    <property type="match status" value="1"/>
</dbReference>
<dbReference type="GO" id="GO:0005737">
    <property type="term" value="C:cytoplasm"/>
    <property type="evidence" value="ECO:0007669"/>
    <property type="project" value="UniProtKB-SubCell"/>
</dbReference>
<dbReference type="SMART" id="SM00336">
    <property type="entry name" value="BBOX"/>
    <property type="match status" value="2"/>
</dbReference>
<keyword evidence="5" id="KW-0862">Zinc</keyword>
<keyword evidence="2" id="KW-0963">Cytoplasm</keyword>
<dbReference type="PROSITE" id="PS50119">
    <property type="entry name" value="ZF_BBOX"/>
    <property type="match status" value="2"/>
</dbReference>
<evidence type="ECO:0000256" key="3">
    <source>
        <dbReference type="ARBA" id="ARBA00022723"/>
    </source>
</evidence>
<accession>A0AAN8G0U3</accession>
<dbReference type="InterPro" id="IPR002083">
    <property type="entry name" value="MATH/TRAF_dom"/>
</dbReference>
<dbReference type="Gene3D" id="3.30.160.60">
    <property type="entry name" value="Classic Zinc Finger"/>
    <property type="match status" value="1"/>
</dbReference>
<dbReference type="GO" id="GO:0008270">
    <property type="term" value="F:zinc ion binding"/>
    <property type="evidence" value="ECO:0007669"/>
    <property type="project" value="UniProtKB-KW"/>
</dbReference>
<dbReference type="SUPFAM" id="SSF57845">
    <property type="entry name" value="B-box zinc-binding domain"/>
    <property type="match status" value="1"/>
</dbReference>
<dbReference type="InterPro" id="IPR013083">
    <property type="entry name" value="Znf_RING/FYVE/PHD"/>
</dbReference>
<feature type="domain" description="B box-type" evidence="8">
    <location>
        <begin position="134"/>
        <end position="175"/>
    </location>
</feature>
<evidence type="ECO:0000256" key="6">
    <source>
        <dbReference type="PROSITE-ProRule" id="PRU00024"/>
    </source>
</evidence>
<dbReference type="PANTHER" id="PTHR25462:SF296">
    <property type="entry name" value="MEIOTIC P26, ISOFORM F"/>
    <property type="match status" value="1"/>
</dbReference>
<dbReference type="CDD" id="cd19757">
    <property type="entry name" value="Bbox1"/>
    <property type="match status" value="1"/>
</dbReference>
<evidence type="ECO:0000259" key="8">
    <source>
        <dbReference type="PROSITE" id="PS50119"/>
    </source>
</evidence>
<dbReference type="Pfam" id="PF13445">
    <property type="entry name" value="zf-RING_UBOX"/>
    <property type="match status" value="1"/>
</dbReference>
<dbReference type="Gene3D" id="3.30.40.10">
    <property type="entry name" value="Zinc/RING finger domain, C3HC4 (zinc finger)"/>
    <property type="match status" value="1"/>
</dbReference>
<reference evidence="9 10" key="1">
    <citation type="submission" date="2024-01" db="EMBL/GenBank/DDBJ databases">
        <title>The genome of the rayed Mediterranean limpet Patella caerulea (Linnaeus, 1758).</title>
        <authorList>
            <person name="Anh-Thu Weber A."/>
            <person name="Halstead-Nussloch G."/>
        </authorList>
    </citation>
    <scope>NUCLEOTIDE SEQUENCE [LARGE SCALE GENOMIC DNA]</scope>
    <source>
        <strain evidence="9">AATW-2023a</strain>
        <tissue evidence="9">Whole specimen</tissue>
    </source>
</reference>
<keyword evidence="4 6" id="KW-0863">Zinc-finger</keyword>
<comment type="subcellular location">
    <subcellularLocation>
        <location evidence="1">Cytoplasm</location>
    </subcellularLocation>
</comment>
<keyword evidence="3" id="KW-0479">Metal-binding</keyword>
<evidence type="ECO:0000256" key="5">
    <source>
        <dbReference type="ARBA" id="ARBA00022833"/>
    </source>
</evidence>
<feature type="domain" description="RING-type" evidence="7">
    <location>
        <begin position="10"/>
        <end position="50"/>
    </location>
</feature>
<comment type="caution">
    <text evidence="9">The sequence shown here is derived from an EMBL/GenBank/DDBJ whole genome shotgun (WGS) entry which is preliminary data.</text>
</comment>
<feature type="domain" description="B box-type" evidence="8">
    <location>
        <begin position="78"/>
        <end position="124"/>
    </location>
</feature>
<dbReference type="InterPro" id="IPR001841">
    <property type="entry name" value="Znf_RING"/>
</dbReference>
<dbReference type="InterPro" id="IPR000315">
    <property type="entry name" value="Znf_B-box"/>
</dbReference>
<dbReference type="PROSITE" id="PS50089">
    <property type="entry name" value="ZF_RING_2"/>
    <property type="match status" value="1"/>
</dbReference>
<dbReference type="InterPro" id="IPR008974">
    <property type="entry name" value="TRAF-like"/>
</dbReference>
<dbReference type="SUPFAM" id="SSF57850">
    <property type="entry name" value="RING/U-box"/>
    <property type="match status" value="1"/>
</dbReference>
<evidence type="ECO:0000259" key="7">
    <source>
        <dbReference type="PROSITE" id="PS50089"/>
    </source>
</evidence>
<evidence type="ECO:0000256" key="1">
    <source>
        <dbReference type="ARBA" id="ARBA00004496"/>
    </source>
</evidence>
<dbReference type="AlphaFoldDB" id="A0AAN8G0U3"/>
<dbReference type="PROSITE" id="PS00518">
    <property type="entry name" value="ZF_RING_1"/>
    <property type="match status" value="1"/>
</dbReference>
<keyword evidence="10" id="KW-1185">Reference proteome</keyword>
<organism evidence="9 10">
    <name type="scientific">Patella caerulea</name>
    <name type="common">Rayed Mediterranean limpet</name>
    <dbReference type="NCBI Taxonomy" id="87958"/>
    <lineage>
        <taxon>Eukaryota</taxon>
        <taxon>Metazoa</taxon>
        <taxon>Spiralia</taxon>
        <taxon>Lophotrochozoa</taxon>
        <taxon>Mollusca</taxon>
        <taxon>Gastropoda</taxon>
        <taxon>Patellogastropoda</taxon>
        <taxon>Patelloidea</taxon>
        <taxon>Patellidae</taxon>
        <taxon>Patella</taxon>
    </lineage>
</organism>
<gene>
    <name evidence="9" type="ORF">SNE40_022506</name>
</gene>
<sequence>MESDDDHLECAICLEIFTKPKFLPCYHTFCLGCLDQMIKTTNRLTCPQCRQVHKIPPGGASELTTNFFVDGKSEQKRRQGSNCDSCEKRDAKWFCTDCEQNLCDNCKTTHDSFPVCKDHCVHSLNEEISLESVNQHRYCKKHSKDKLVFYCVNCSKPICMKCKNTSHGNHDAEDLDDATEKIKVDLGNLQDKLLFAQNNLEQEIAKCEESKIERKKRSEEQCQKIDQKAMEIMQTVQLMQCRLKKSVTDNLETELGDLTTVMEMLKGSRKDALVVAERIGVIQKLHAVDMMGSIPLLTEDINAIYNKRIPSRYIKNIDFNTTEATPLAVDDLLGKLNRTHIGKFQERFNADLKLRKHYWSHVCKIGNHSFRLRVKIWRDHRNRPHPVQQFGVFCSIGNRDRTPVDIFLQVQLLRHGPGHGDAMTKEGPFTFKRPGNSDGWKRFITWDQINNPEERFVSFGEMIFNIFIAVEETPQ</sequence>
<dbReference type="InterPro" id="IPR027370">
    <property type="entry name" value="Znf-RING_euk"/>
</dbReference>
<dbReference type="SMART" id="SM00184">
    <property type="entry name" value="RING"/>
    <property type="match status" value="1"/>
</dbReference>
<dbReference type="EMBL" id="JAZGQO010000021">
    <property type="protein sequence ID" value="KAK6165608.1"/>
    <property type="molecule type" value="Genomic_DNA"/>
</dbReference>
<proteinExistence type="predicted"/>
<dbReference type="CDD" id="cd00121">
    <property type="entry name" value="MATH"/>
    <property type="match status" value="1"/>
</dbReference>
<dbReference type="Gene3D" id="2.60.210.10">
    <property type="entry name" value="Apoptosis, Tumor Necrosis Factor Receptor Associated Protein 2, Chain A"/>
    <property type="match status" value="1"/>
</dbReference>
<dbReference type="SUPFAM" id="SSF49599">
    <property type="entry name" value="TRAF domain-like"/>
    <property type="match status" value="1"/>
</dbReference>
<dbReference type="Pfam" id="PF00643">
    <property type="entry name" value="zf-B_box"/>
    <property type="match status" value="1"/>
</dbReference>
<name>A0AAN8G0U3_PATCE</name>
<dbReference type="Proteomes" id="UP001347796">
    <property type="component" value="Unassembled WGS sequence"/>
</dbReference>
<evidence type="ECO:0000313" key="10">
    <source>
        <dbReference type="Proteomes" id="UP001347796"/>
    </source>
</evidence>
<evidence type="ECO:0000313" key="9">
    <source>
        <dbReference type="EMBL" id="KAK6165608.1"/>
    </source>
</evidence>
<evidence type="ECO:0000256" key="2">
    <source>
        <dbReference type="ARBA" id="ARBA00022490"/>
    </source>
</evidence>